<dbReference type="Proteomes" id="UP000784294">
    <property type="component" value="Unassembled WGS sequence"/>
</dbReference>
<keyword evidence="11" id="KW-1185">Reference proteome</keyword>
<dbReference type="PROSITE" id="PS51689">
    <property type="entry name" value="SAM_RNA_A_N6_MT"/>
    <property type="match status" value="1"/>
</dbReference>
<dbReference type="InterPro" id="IPR020598">
    <property type="entry name" value="rRNA_Ade_methylase_Trfase_N"/>
</dbReference>
<evidence type="ECO:0000256" key="1">
    <source>
        <dbReference type="ARBA" id="ARBA00022603"/>
    </source>
</evidence>
<dbReference type="OrthoDB" id="74991at2759"/>
<dbReference type="GO" id="GO:0003723">
    <property type="term" value="F:RNA binding"/>
    <property type="evidence" value="ECO:0007669"/>
    <property type="project" value="UniProtKB-UniRule"/>
</dbReference>
<proteinExistence type="inferred from homology"/>
<evidence type="ECO:0000256" key="6">
    <source>
        <dbReference type="ARBA" id="ARBA00046134"/>
    </source>
</evidence>
<evidence type="ECO:0000256" key="8">
    <source>
        <dbReference type="RuleBase" id="RU362106"/>
    </source>
</evidence>
<name>A0A3S5B3N1_9PLAT</name>
<keyword evidence="1 7" id="KW-0489">Methyltransferase</keyword>
<dbReference type="Gene3D" id="3.40.50.150">
    <property type="entry name" value="Vaccinia Virus protein VP39"/>
    <property type="match status" value="1"/>
</dbReference>
<dbReference type="AlphaFoldDB" id="A0A3S5B3N1"/>
<sequence>MHSKLEILVGDAIKAEEWPKFDLCVANLPYQISSPFILRLIKAGRGYRCAVVMVQKEFAARLLAQPGDKLYCRLSANVQFHCKVAHLLKVSRNSFRPPPRVDSAVVRLEPRHPKPPVSIREWDGLLRLAFLRKNKKLSANFQGQAVAKLLYHNCQTVLKANSSFLTTPLVSCTATDDVFAMESRIAEILRASGFDGKRARTMDEDDFLRLLLAFKREGIYFG</sequence>
<feature type="domain" description="Ribosomal RNA adenine methylase transferase N-terminal" evidence="9">
    <location>
        <begin position="2"/>
        <end position="112"/>
    </location>
</feature>
<organism evidence="10 11">
    <name type="scientific">Protopolystoma xenopodis</name>
    <dbReference type="NCBI Taxonomy" id="117903"/>
    <lineage>
        <taxon>Eukaryota</taxon>
        <taxon>Metazoa</taxon>
        <taxon>Spiralia</taxon>
        <taxon>Lophotrochozoa</taxon>
        <taxon>Platyhelminthes</taxon>
        <taxon>Monogenea</taxon>
        <taxon>Polyopisthocotylea</taxon>
        <taxon>Polystomatidea</taxon>
        <taxon>Polystomatidae</taxon>
        <taxon>Protopolystoma</taxon>
    </lineage>
</organism>
<protein>
    <recommendedName>
        <fullName evidence="8">rRNA adenine N(6)-methyltransferase</fullName>
        <ecNumber evidence="8">2.1.1.-</ecNumber>
    </recommendedName>
</protein>
<evidence type="ECO:0000259" key="9">
    <source>
        <dbReference type="SMART" id="SM00650"/>
    </source>
</evidence>
<evidence type="ECO:0000256" key="7">
    <source>
        <dbReference type="PROSITE-ProRule" id="PRU01026"/>
    </source>
</evidence>
<evidence type="ECO:0000313" key="11">
    <source>
        <dbReference type="Proteomes" id="UP000784294"/>
    </source>
</evidence>
<keyword evidence="8" id="KW-0698">rRNA processing</keyword>
<comment type="caution">
    <text evidence="10">The sequence shown here is derived from an EMBL/GenBank/DDBJ whole genome shotgun (WGS) entry which is preliminary data.</text>
</comment>
<keyword evidence="3 7" id="KW-0949">S-adenosyl-L-methionine</keyword>
<keyword evidence="4 7" id="KW-0694">RNA-binding</keyword>
<comment type="subunit">
    <text evidence="5">Part of the small subunit (SSU) processome, composed of more than 70 proteins and the RNA chaperone small nucleolar RNA (snoRNA) U3.</text>
</comment>
<dbReference type="GO" id="GO:0005730">
    <property type="term" value="C:nucleolus"/>
    <property type="evidence" value="ECO:0007669"/>
    <property type="project" value="TreeGrafter"/>
</dbReference>
<dbReference type="SUPFAM" id="SSF53335">
    <property type="entry name" value="S-adenosyl-L-methionine-dependent methyltransferases"/>
    <property type="match status" value="1"/>
</dbReference>
<comment type="function">
    <text evidence="6">Specifically dimethylates two adjacent adenosines in the loop of a conserved hairpin near the 3'-end of 18S rRNA in the 40S particle. Involved in the pre-rRNA processing steps leading to small-subunit rRNA production independently of its RNA-modifying catalytic activity. Part of the small subunit (SSU) processome, first precursor of the small eukaryotic ribosomal subunit. During the assembly of the SSU processome in the nucleolus, many ribosome biogenesis factors, an RNA chaperone and ribosomal proteins associate with the nascent pre-rRNA and work in concert to generate RNA folding, modifications, rearrangements and cleavage as well as targeted degradation of pre-ribosomal RNA by the RNA exosome.</text>
</comment>
<evidence type="ECO:0000313" key="10">
    <source>
        <dbReference type="EMBL" id="VEL35476.1"/>
    </source>
</evidence>
<keyword evidence="2 7" id="KW-0808">Transferase</keyword>
<evidence type="ECO:0000256" key="3">
    <source>
        <dbReference type="ARBA" id="ARBA00022691"/>
    </source>
</evidence>
<dbReference type="Pfam" id="PF00398">
    <property type="entry name" value="RrnaAD"/>
    <property type="match status" value="1"/>
</dbReference>
<comment type="caution">
    <text evidence="7">Lacks conserved residue(s) required for the propagation of feature annotation.</text>
</comment>
<evidence type="ECO:0000256" key="4">
    <source>
        <dbReference type="ARBA" id="ARBA00022884"/>
    </source>
</evidence>
<dbReference type="Gene3D" id="1.10.8.480">
    <property type="match status" value="1"/>
</dbReference>
<dbReference type="EMBL" id="CAAALY010249927">
    <property type="protein sequence ID" value="VEL35476.1"/>
    <property type="molecule type" value="Genomic_DNA"/>
</dbReference>
<evidence type="ECO:0000256" key="2">
    <source>
        <dbReference type="ARBA" id="ARBA00022679"/>
    </source>
</evidence>
<feature type="binding site" evidence="7">
    <location>
        <position position="11"/>
    </location>
    <ligand>
        <name>S-adenosyl-L-methionine</name>
        <dbReference type="ChEBI" id="CHEBI:59789"/>
    </ligand>
</feature>
<gene>
    <name evidence="10" type="ORF">PXEA_LOCUS28916</name>
</gene>
<feature type="binding site" evidence="7">
    <location>
        <position position="27"/>
    </location>
    <ligand>
        <name>S-adenosyl-L-methionine</name>
        <dbReference type="ChEBI" id="CHEBI:59789"/>
    </ligand>
</feature>
<dbReference type="PANTHER" id="PTHR11727:SF7">
    <property type="entry name" value="DIMETHYLADENOSINE TRANSFERASE-RELATED"/>
    <property type="match status" value="1"/>
</dbReference>
<reference evidence="10" key="1">
    <citation type="submission" date="2018-11" db="EMBL/GenBank/DDBJ databases">
        <authorList>
            <consortium name="Pathogen Informatics"/>
        </authorList>
    </citation>
    <scope>NUCLEOTIDE SEQUENCE</scope>
</reference>
<dbReference type="GO" id="GO:0000179">
    <property type="term" value="F:rRNA (adenine-N6,N6-)-dimethyltransferase activity"/>
    <property type="evidence" value="ECO:0007669"/>
    <property type="project" value="UniProtKB-UniRule"/>
</dbReference>
<dbReference type="EC" id="2.1.1.-" evidence="8"/>
<dbReference type="InterPro" id="IPR029063">
    <property type="entry name" value="SAM-dependent_MTases_sf"/>
</dbReference>
<dbReference type="SMART" id="SM00650">
    <property type="entry name" value="rADc"/>
    <property type="match status" value="1"/>
</dbReference>
<evidence type="ECO:0000256" key="5">
    <source>
        <dbReference type="ARBA" id="ARBA00035020"/>
    </source>
</evidence>
<comment type="similarity">
    <text evidence="7 8">Belongs to the class I-like SAM-binding methyltransferase superfamily. rRNA adenine N(6)-methyltransferase family.</text>
</comment>
<dbReference type="InterPro" id="IPR001737">
    <property type="entry name" value="KsgA/Erm"/>
</dbReference>
<accession>A0A3S5B3N1</accession>
<dbReference type="PANTHER" id="PTHR11727">
    <property type="entry name" value="DIMETHYLADENOSINE TRANSFERASE"/>
    <property type="match status" value="1"/>
</dbReference>
<feature type="binding site" evidence="7">
    <location>
        <position position="1"/>
    </location>
    <ligand>
        <name>S-adenosyl-L-methionine</name>
        <dbReference type="ChEBI" id="CHEBI:59789"/>
    </ligand>
</feature>